<evidence type="ECO:0000256" key="1">
    <source>
        <dbReference type="ARBA" id="ARBA00005664"/>
    </source>
</evidence>
<dbReference type="OrthoDB" id="407658at2759"/>
<dbReference type="InterPro" id="IPR008630">
    <property type="entry name" value="Glyco_trans_34"/>
</dbReference>
<reference evidence="5" key="2">
    <citation type="submission" date="2022-01" db="EMBL/GenBank/DDBJ databases">
        <authorList>
            <person name="Hirooka S."/>
            <person name="Miyagishima S.Y."/>
        </authorList>
    </citation>
    <scope>NUCLEOTIDE SEQUENCE</scope>
    <source>
        <strain evidence="5">NBRC 102759</strain>
    </source>
</reference>
<keyword evidence="3" id="KW-0808">Transferase</keyword>
<dbReference type="SUPFAM" id="SSF53448">
    <property type="entry name" value="Nucleotide-diphospho-sugar transferases"/>
    <property type="match status" value="1"/>
</dbReference>
<accession>A0A9C7UNK5</accession>
<comment type="caution">
    <text evidence="5">The sequence shown here is derived from an EMBL/GenBank/DDBJ whole genome shotgun (WGS) entry which is preliminary data.</text>
</comment>
<dbReference type="Gene3D" id="3.90.550.10">
    <property type="entry name" value="Spore Coat Polysaccharide Biosynthesis Protein SpsA, Chain A"/>
    <property type="match status" value="1"/>
</dbReference>
<keyword evidence="4" id="KW-1133">Transmembrane helix</keyword>
<evidence type="ECO:0000256" key="2">
    <source>
        <dbReference type="ARBA" id="ARBA00022676"/>
    </source>
</evidence>
<dbReference type="EMBL" id="BQMJ01000012">
    <property type="protein sequence ID" value="GJQ10014.1"/>
    <property type="molecule type" value="Genomic_DNA"/>
</dbReference>
<comment type="similarity">
    <text evidence="1">Belongs to the glycosyltransferase 34 family.</text>
</comment>
<dbReference type="Pfam" id="PF05637">
    <property type="entry name" value="Glyco_transf_34"/>
    <property type="match status" value="2"/>
</dbReference>
<keyword evidence="6" id="KW-1185">Reference proteome</keyword>
<keyword evidence="4" id="KW-0472">Membrane</keyword>
<dbReference type="GO" id="GO:0006487">
    <property type="term" value="P:protein N-linked glycosylation"/>
    <property type="evidence" value="ECO:0007669"/>
    <property type="project" value="TreeGrafter"/>
</dbReference>
<dbReference type="PANTHER" id="PTHR31306:SF4">
    <property type="entry name" value="ALPHA-1,2-GALACTOSYLTRANSFERASE"/>
    <property type="match status" value="1"/>
</dbReference>
<dbReference type="InterPro" id="IPR029044">
    <property type="entry name" value="Nucleotide-diphossugar_trans"/>
</dbReference>
<protein>
    <recommendedName>
        <fullName evidence="7">Nucleotide-diphospho-sugar transferase domain-containing protein</fullName>
    </recommendedName>
</protein>
<evidence type="ECO:0000256" key="3">
    <source>
        <dbReference type="ARBA" id="ARBA00022679"/>
    </source>
</evidence>
<name>A0A9C7UNK5_9RHOD</name>
<proteinExistence type="inferred from homology"/>
<sequence length="276" mass="31899">MWRITCQPRKLQTLLSLLCLIIVMGFFTRSFFPSFEVTSYPYSRPSLGPIALLSAISSLKGKYDLEVLKLSLSNKIAYSKHHNYDFFVCNCTVDENWHAMWGKVLALEAILAKGYRWVIFLDLDLLITNFDTRLEEFFLEESFDIIIGVDCNGINDGVVMFRGTESNIQLLRSLWTFTEYSNEYYHEQTALWRTISRNRTIAKRTLLIPPGILQSYQDDSCGSKFGGEDFIIHFPGDFTSRKLANEMKKYMNFATFKDTIEIPKIEGKGCNCKLQE</sequence>
<evidence type="ECO:0008006" key="7">
    <source>
        <dbReference type="Google" id="ProtNLM"/>
    </source>
</evidence>
<dbReference type="Proteomes" id="UP001061958">
    <property type="component" value="Unassembled WGS sequence"/>
</dbReference>
<organism evidence="5 6">
    <name type="scientific">Galdieria partita</name>
    <dbReference type="NCBI Taxonomy" id="83374"/>
    <lineage>
        <taxon>Eukaryota</taxon>
        <taxon>Rhodophyta</taxon>
        <taxon>Bangiophyceae</taxon>
        <taxon>Galdieriales</taxon>
        <taxon>Galdieriaceae</taxon>
        <taxon>Galdieria</taxon>
    </lineage>
</organism>
<feature type="transmembrane region" description="Helical" evidence="4">
    <location>
        <begin position="12"/>
        <end position="32"/>
    </location>
</feature>
<dbReference type="GO" id="GO:0000139">
    <property type="term" value="C:Golgi membrane"/>
    <property type="evidence" value="ECO:0007669"/>
    <property type="project" value="TreeGrafter"/>
</dbReference>
<gene>
    <name evidence="5" type="ORF">GpartN1_g1805.t1</name>
</gene>
<evidence type="ECO:0000313" key="6">
    <source>
        <dbReference type="Proteomes" id="UP001061958"/>
    </source>
</evidence>
<dbReference type="GO" id="GO:0016757">
    <property type="term" value="F:glycosyltransferase activity"/>
    <property type="evidence" value="ECO:0007669"/>
    <property type="project" value="UniProtKB-KW"/>
</dbReference>
<evidence type="ECO:0000313" key="5">
    <source>
        <dbReference type="EMBL" id="GJQ10014.1"/>
    </source>
</evidence>
<reference evidence="5" key="1">
    <citation type="journal article" date="2022" name="Proc. Natl. Acad. Sci. U.S.A.">
        <title>Life cycle and functional genomics of the unicellular red alga Galdieria for elucidating algal and plant evolution and industrial use.</title>
        <authorList>
            <person name="Hirooka S."/>
            <person name="Itabashi T."/>
            <person name="Ichinose T.M."/>
            <person name="Onuma R."/>
            <person name="Fujiwara T."/>
            <person name="Yamashita S."/>
            <person name="Jong L.W."/>
            <person name="Tomita R."/>
            <person name="Iwane A.H."/>
            <person name="Miyagishima S.Y."/>
        </authorList>
    </citation>
    <scope>NUCLEOTIDE SEQUENCE</scope>
    <source>
        <strain evidence="5">NBRC 102759</strain>
    </source>
</reference>
<dbReference type="AlphaFoldDB" id="A0A9C7UNK5"/>
<evidence type="ECO:0000256" key="4">
    <source>
        <dbReference type="SAM" id="Phobius"/>
    </source>
</evidence>
<keyword evidence="2" id="KW-0328">Glycosyltransferase</keyword>
<dbReference type="PANTHER" id="PTHR31306">
    <property type="entry name" value="ALPHA-1,6-MANNOSYLTRANSFERASE MNN11-RELATED"/>
    <property type="match status" value="1"/>
</dbReference>
<keyword evidence="4" id="KW-0812">Transmembrane</keyword>